<evidence type="ECO:0000313" key="6">
    <source>
        <dbReference type="EMBL" id="PNI11094.1"/>
    </source>
</evidence>
<dbReference type="InterPro" id="IPR000504">
    <property type="entry name" value="RRM_dom"/>
</dbReference>
<comment type="caution">
    <text evidence="6">The sequence shown here is derived from an EMBL/GenBank/DDBJ whole genome shotgun (WGS) entry which is preliminary data.</text>
</comment>
<evidence type="ECO:0000256" key="1">
    <source>
        <dbReference type="ARBA" id="ARBA00019540"/>
    </source>
</evidence>
<dbReference type="Pfam" id="PF22976">
    <property type="entry name" value="RRM_10"/>
    <property type="match status" value="1"/>
</dbReference>
<dbReference type="Pfam" id="PF13893">
    <property type="entry name" value="RRM_5"/>
    <property type="match status" value="1"/>
</dbReference>
<dbReference type="Pfam" id="PF03285">
    <property type="entry name" value="Paralemmin"/>
    <property type="match status" value="1"/>
</dbReference>
<feature type="region of interest" description="Disordered" evidence="4">
    <location>
        <begin position="424"/>
        <end position="464"/>
    </location>
</feature>
<dbReference type="InterPro" id="IPR035000">
    <property type="entry name" value="PTBP1_RRM1"/>
</dbReference>
<feature type="region of interest" description="Disordered" evidence="4">
    <location>
        <begin position="488"/>
        <end position="519"/>
    </location>
</feature>
<dbReference type="NCBIfam" id="TIGR01649">
    <property type="entry name" value="hnRNP-L_PTB"/>
    <property type="match status" value="1"/>
</dbReference>
<dbReference type="Gene3D" id="3.30.70.330">
    <property type="match status" value="4"/>
</dbReference>
<evidence type="ECO:0000256" key="2">
    <source>
        <dbReference type="ARBA" id="ARBA00023054"/>
    </source>
</evidence>
<dbReference type="PANTHER" id="PTHR15592">
    <property type="entry name" value="MATRIN 3/NUCLEAR PROTEIN 220-RELATED"/>
    <property type="match status" value="1"/>
</dbReference>
<dbReference type="Proteomes" id="UP000236370">
    <property type="component" value="Unassembled WGS sequence"/>
</dbReference>
<dbReference type="GO" id="GO:0016020">
    <property type="term" value="C:membrane"/>
    <property type="evidence" value="ECO:0007669"/>
    <property type="project" value="InterPro"/>
</dbReference>
<dbReference type="PROSITE" id="PS50102">
    <property type="entry name" value="RRM"/>
    <property type="match status" value="3"/>
</dbReference>
<organism evidence="6 7">
    <name type="scientific">Pan troglodytes</name>
    <name type="common">Chimpanzee</name>
    <dbReference type="NCBI Taxonomy" id="9598"/>
    <lineage>
        <taxon>Eukaryota</taxon>
        <taxon>Metazoa</taxon>
        <taxon>Chordata</taxon>
        <taxon>Craniata</taxon>
        <taxon>Vertebrata</taxon>
        <taxon>Euteleostomi</taxon>
        <taxon>Mammalia</taxon>
        <taxon>Eutheria</taxon>
        <taxon>Euarchontoglires</taxon>
        <taxon>Primates</taxon>
        <taxon>Haplorrhini</taxon>
        <taxon>Catarrhini</taxon>
        <taxon>Hominidae</taxon>
        <taxon>Pan</taxon>
    </lineage>
</organism>
<dbReference type="GO" id="GO:0006397">
    <property type="term" value="P:mRNA processing"/>
    <property type="evidence" value="ECO:0007669"/>
    <property type="project" value="InterPro"/>
</dbReference>
<name>A0A2J8IKR4_PANTR</name>
<feature type="compositionally biased region" description="Low complexity" evidence="4">
    <location>
        <begin position="267"/>
        <end position="277"/>
    </location>
</feature>
<dbReference type="FunFam" id="3.30.70.330:FF:000162">
    <property type="entry name" value="polypyrimidine tract-binding protein 1 isoform X2"/>
    <property type="match status" value="1"/>
</dbReference>
<reference evidence="6 7" key="1">
    <citation type="submission" date="2017-12" db="EMBL/GenBank/DDBJ databases">
        <title>High-resolution comparative analysis of great ape genomes.</title>
        <authorList>
            <person name="Pollen A."/>
            <person name="Hastie A."/>
            <person name="Hormozdiari F."/>
            <person name="Dougherty M."/>
            <person name="Liu R."/>
            <person name="Chaisson M."/>
            <person name="Hoppe E."/>
            <person name="Hill C."/>
            <person name="Pang A."/>
            <person name="Hillier L."/>
            <person name="Baker C."/>
            <person name="Armstrong J."/>
            <person name="Shendure J."/>
            <person name="Paten B."/>
            <person name="Wilson R."/>
            <person name="Chao H."/>
            <person name="Schneider V."/>
            <person name="Ventura M."/>
            <person name="Kronenberg Z."/>
            <person name="Murali S."/>
            <person name="Gordon D."/>
            <person name="Cantsilieris S."/>
            <person name="Munson K."/>
            <person name="Nelson B."/>
            <person name="Raja A."/>
            <person name="Underwood J."/>
            <person name="Diekhans M."/>
            <person name="Fiddes I."/>
            <person name="Haussler D."/>
            <person name="Eichler E."/>
        </authorList>
    </citation>
    <scope>NUCLEOTIDE SEQUENCE [LARGE SCALE GENOMIC DNA]</scope>
    <source>
        <strain evidence="6">Yerkes chimp pedigree #C0471</strain>
    </source>
</reference>
<dbReference type="Pfam" id="PF00076">
    <property type="entry name" value="RRM_1"/>
    <property type="match status" value="1"/>
</dbReference>
<accession>A0A2J8IKR4</accession>
<evidence type="ECO:0000313" key="7">
    <source>
        <dbReference type="Proteomes" id="UP000236370"/>
    </source>
</evidence>
<dbReference type="EMBL" id="NBAG03001108">
    <property type="protein sequence ID" value="PNI11094.1"/>
    <property type="molecule type" value="Genomic_DNA"/>
</dbReference>
<dbReference type="GO" id="GO:0008360">
    <property type="term" value="P:regulation of cell shape"/>
    <property type="evidence" value="ECO:0007669"/>
    <property type="project" value="InterPro"/>
</dbReference>
<feature type="domain" description="RRM" evidence="5">
    <location>
        <begin position="939"/>
        <end position="1013"/>
    </location>
</feature>
<feature type="domain" description="RRM" evidence="5">
    <location>
        <begin position="1056"/>
        <end position="1131"/>
    </location>
</feature>
<keyword evidence="3" id="KW-0694">RNA-binding</keyword>
<feature type="domain" description="RRM" evidence="5">
    <location>
        <begin position="562"/>
        <end position="646"/>
    </location>
</feature>
<dbReference type="InterPro" id="IPR012677">
    <property type="entry name" value="Nucleotide-bd_a/b_plait_sf"/>
</dbReference>
<dbReference type="SMART" id="SM00360">
    <property type="entry name" value="RRM"/>
    <property type="match status" value="4"/>
</dbReference>
<evidence type="ECO:0000256" key="3">
    <source>
        <dbReference type="PROSITE-ProRule" id="PRU00176"/>
    </source>
</evidence>
<feature type="region of interest" description="Disordered" evidence="4">
    <location>
        <begin position="318"/>
        <end position="362"/>
    </location>
</feature>
<feature type="compositionally biased region" description="Low complexity" evidence="4">
    <location>
        <begin position="318"/>
        <end position="332"/>
    </location>
</feature>
<dbReference type="InterPro" id="IPR055204">
    <property type="entry name" value="HNRNPL_RRM"/>
</dbReference>
<proteinExistence type="predicted"/>
<dbReference type="GO" id="GO:0003723">
    <property type="term" value="F:RNA binding"/>
    <property type="evidence" value="ECO:0007669"/>
    <property type="project" value="UniProtKB-UniRule"/>
</dbReference>
<protein>
    <recommendedName>
        <fullName evidence="1">Polypyrimidine tract-binding protein 1</fullName>
    </recommendedName>
</protein>
<dbReference type="InterPro" id="IPR035979">
    <property type="entry name" value="RBD_domain_sf"/>
</dbReference>
<dbReference type="AlphaFoldDB" id="A0A2J8IKR4"/>
<feature type="region of interest" description="Disordered" evidence="4">
    <location>
        <begin position="226"/>
        <end position="281"/>
    </location>
</feature>
<feature type="region of interest" description="Disordered" evidence="4">
    <location>
        <begin position="34"/>
        <end position="75"/>
    </location>
</feature>
<dbReference type="Pfam" id="PF15304">
    <property type="entry name" value="AKAP2_C"/>
    <property type="match status" value="1"/>
</dbReference>
<feature type="compositionally biased region" description="Polar residues" evidence="4">
    <location>
        <begin position="338"/>
        <end position="348"/>
    </location>
</feature>
<feature type="compositionally biased region" description="Basic and acidic residues" evidence="4">
    <location>
        <begin position="226"/>
        <end position="237"/>
    </location>
</feature>
<dbReference type="CDD" id="cd12777">
    <property type="entry name" value="RRM1_PTBP1"/>
    <property type="match status" value="1"/>
</dbReference>
<feature type="compositionally biased region" description="Low complexity" evidence="4">
    <location>
        <begin position="449"/>
        <end position="459"/>
    </location>
</feature>
<sequence>MIFMGYQNVEDEAETKKVLGLQDTITAELVVIEDAAEPKEPAPPNGSAAEPPTEAASREENQAGPEATTSEPQDLDMKKHRCKCCSIMHNPRGQPGPKAFNKPHLANGHVVPIKPQVKGVVREENKVRAVPTWASVQVVDDPGSLASVESPGTPKETPIEREIRLAQEREADLREQRGLRQATDHQELVEIPTRPLLTKLSLITAPRRERGRLSLYVQRDIVQETQREEDHRREGLHVGRASTPDWVSEGPQPGLRRALSSDSILSPAPDARAADPAAEVRKVNRIPPDAYQPYLSPGTPQLEFSAFGAFGKPSSLSTAEAKAATSPKATTSLRHLSESSGKPLSTKQEASKPPRGSPQANRGVVRWEYFRLRPLRFRAPDEPQQAQVPHVWGWEVAGAPALRLQKSQSSDLLERERESVLRREQEVAEERRNALFPEVFSPTPDENSDQNSRSSSQASGITGSYSVSESPFFSPIHLHSSVAWTVEDPVDSAPPGQRKKEQWYAGINPSDGINSERGSDELFSTCVTNGPFIMSSNSASAANGNDSKKFKGDSRSAGVPSRVIHIRKLPIDVTEGEVISLGLPFGKVTNLLMLKGKNQAFIEMNTEEAANTMVNYYTSVTPVLRGQPIYIQFSNHKELKTDSSPNQAVRGPVADPSSPGTSGVGPAAGAGDSRPCLPQRAQAALQAVNSVQSGNLALAASAAAVDAGMAMAGQSPVLRIIVENLFYPVTLDVLHQVRWSHHCQGRSAAIAVGTGTREGPGRAGGHRAGAHAVARDLQIFSKFGTVLKIITFTKNNQFQALLQYADPVSAQHAKLSLDGQNIYNACCTLRIDFSKLTSLNVKYNNDKSRDYTRPDLPSGDSQPSLDQTMAAAFGAPGIISASPYAGAGFPPTFAIPQAAGLSVPNVHGALAPLAIPSAAAAAAAAGRIAIPGLAGAGNSVLLVSNLNPERVTPQSLFILFGVYGDVQRVKILFNKKENALVQMADGNQAQLAMSHLNGHKLHGKPIRITLSKHQNVQLPREGQEDQGLTKDYGNSPLHRFKKPGSKNFQNIFPPSATLHLSNIPPSVSEEDLKVLFSSNGGVVKGFKFFQKDRKMALIQMGSVEEAVQALIDLHNHDLGENHHLRVSFSKSTI</sequence>
<feature type="compositionally biased region" description="Basic and acidic residues" evidence="4">
    <location>
        <begin position="424"/>
        <end position="433"/>
    </location>
</feature>
<dbReference type="FunFam" id="3.30.70.330:FF:000032">
    <property type="entry name" value="Polypyrimidine tract-binding protein 2 isoform 1"/>
    <property type="match status" value="1"/>
</dbReference>
<feature type="region of interest" description="Disordered" evidence="4">
    <location>
        <begin position="641"/>
        <end position="676"/>
    </location>
</feature>
<keyword evidence="2" id="KW-0175">Coiled coil</keyword>
<dbReference type="GO" id="GO:0043484">
    <property type="term" value="P:regulation of RNA splicing"/>
    <property type="evidence" value="ECO:0007669"/>
    <property type="project" value="UniProtKB-ARBA"/>
</dbReference>
<dbReference type="InterPro" id="IPR029304">
    <property type="entry name" value="AKAP2_C"/>
</dbReference>
<gene>
    <name evidence="6" type="ORF">CK820_G0056115</name>
</gene>
<dbReference type="SUPFAM" id="SSF54928">
    <property type="entry name" value="RNA-binding domain, RBD"/>
    <property type="match status" value="3"/>
</dbReference>
<dbReference type="CDD" id="cd12695">
    <property type="entry name" value="RRM3_PTBP1"/>
    <property type="match status" value="1"/>
</dbReference>
<dbReference type="FunFam" id="3.30.70.330:FF:000036">
    <property type="entry name" value="polypyrimidine tract-binding protein 1 isoform X2"/>
    <property type="match status" value="1"/>
</dbReference>
<dbReference type="InterPro" id="IPR035001">
    <property type="entry name" value="PTBP1_RRM3"/>
</dbReference>
<dbReference type="InterPro" id="IPR006536">
    <property type="entry name" value="HnRNP-L/PTB"/>
</dbReference>
<evidence type="ECO:0000259" key="5">
    <source>
        <dbReference type="PROSITE" id="PS50102"/>
    </source>
</evidence>
<evidence type="ECO:0000256" key="4">
    <source>
        <dbReference type="SAM" id="MobiDB-lite"/>
    </source>
</evidence>
<dbReference type="GO" id="GO:0005634">
    <property type="term" value="C:nucleus"/>
    <property type="evidence" value="ECO:0007669"/>
    <property type="project" value="InterPro"/>
</dbReference>
<dbReference type="InterPro" id="IPR004965">
    <property type="entry name" value="Paralemmin"/>
</dbReference>